<organism evidence="4 5">
    <name type="scientific">candidate division WWE3 bacterium CG08_land_8_20_14_0_20_43_13</name>
    <dbReference type="NCBI Taxonomy" id="1975087"/>
    <lineage>
        <taxon>Bacteria</taxon>
        <taxon>Katanobacteria</taxon>
    </lineage>
</organism>
<dbReference type="Pfam" id="PF18912">
    <property type="entry name" value="DZR_2"/>
    <property type="match status" value="1"/>
</dbReference>
<dbReference type="Gene3D" id="3.40.50.2020">
    <property type="match status" value="1"/>
</dbReference>
<name>A0A2H0X9I2_UNCKA</name>
<dbReference type="PANTHER" id="PTHR47505">
    <property type="entry name" value="DNA UTILIZATION PROTEIN YHGH"/>
    <property type="match status" value="1"/>
</dbReference>
<dbReference type="CDD" id="cd06223">
    <property type="entry name" value="PRTases_typeI"/>
    <property type="match status" value="1"/>
</dbReference>
<comment type="similarity">
    <text evidence="1">Belongs to the ComF/GntX family.</text>
</comment>
<dbReference type="PANTHER" id="PTHR47505:SF1">
    <property type="entry name" value="DNA UTILIZATION PROTEIN YHGH"/>
    <property type="match status" value="1"/>
</dbReference>
<dbReference type="SUPFAM" id="SSF53271">
    <property type="entry name" value="PRTase-like"/>
    <property type="match status" value="1"/>
</dbReference>
<dbReference type="Proteomes" id="UP000231414">
    <property type="component" value="Unassembled WGS sequence"/>
</dbReference>
<dbReference type="EMBL" id="PEYW01000026">
    <property type="protein sequence ID" value="PIS20829.1"/>
    <property type="molecule type" value="Genomic_DNA"/>
</dbReference>
<dbReference type="InterPro" id="IPR000836">
    <property type="entry name" value="PRTase_dom"/>
</dbReference>
<evidence type="ECO:0000313" key="5">
    <source>
        <dbReference type="Proteomes" id="UP000231414"/>
    </source>
</evidence>
<dbReference type="InterPro" id="IPR051910">
    <property type="entry name" value="ComF/GntX_DNA_util-trans"/>
</dbReference>
<evidence type="ECO:0008006" key="6">
    <source>
        <dbReference type="Google" id="ProtNLM"/>
    </source>
</evidence>
<dbReference type="InterPro" id="IPR029057">
    <property type="entry name" value="PRTase-like"/>
</dbReference>
<accession>A0A2H0X9I2</accession>
<evidence type="ECO:0000256" key="1">
    <source>
        <dbReference type="ARBA" id="ARBA00008007"/>
    </source>
</evidence>
<sequence>MLVDNWWATLNNILYPTKCLGCGVEGAWLCAACNKKLIYNRQGFCLVCGRPSFGGFTHSNCQLGDYPGRLLSCFSYRGPSVVLIKAFKYRHYWPLAKELAGLIVRWLKKEQISFTKDFWVTSIPFDWRRQLTKPANHARFLAQSLSGLLGLEYHDLLYRRGWSVSQTALSRARRKGNVKEKFTANPRWVCELPNHPVLLVDDVVTTGATLLEASGALKRNGSKQVVCLTLARD</sequence>
<evidence type="ECO:0000259" key="2">
    <source>
        <dbReference type="Pfam" id="PF00156"/>
    </source>
</evidence>
<dbReference type="Pfam" id="PF00156">
    <property type="entry name" value="Pribosyltran"/>
    <property type="match status" value="1"/>
</dbReference>
<evidence type="ECO:0000313" key="4">
    <source>
        <dbReference type="EMBL" id="PIS20829.1"/>
    </source>
</evidence>
<feature type="domain" description="Double zinc ribbon" evidence="3">
    <location>
        <begin position="12"/>
        <end position="61"/>
    </location>
</feature>
<dbReference type="InterPro" id="IPR044005">
    <property type="entry name" value="DZR_2"/>
</dbReference>
<feature type="domain" description="Phosphoribosyltransferase" evidence="2">
    <location>
        <begin position="175"/>
        <end position="232"/>
    </location>
</feature>
<reference evidence="5" key="1">
    <citation type="submission" date="2017-09" db="EMBL/GenBank/DDBJ databases">
        <title>Depth-based differentiation of microbial function through sediment-hosted aquifers and enrichment of novel symbionts in the deep terrestrial subsurface.</title>
        <authorList>
            <person name="Probst A.J."/>
            <person name="Ladd B."/>
            <person name="Jarett J.K."/>
            <person name="Geller-Mcgrath D.E."/>
            <person name="Sieber C.M.K."/>
            <person name="Emerson J.B."/>
            <person name="Anantharaman K."/>
            <person name="Thomas B.C."/>
            <person name="Malmstrom R."/>
            <person name="Stieglmeier M."/>
            <person name="Klingl A."/>
            <person name="Woyke T."/>
            <person name="Ryan C.M."/>
            <person name="Banfield J.F."/>
        </authorList>
    </citation>
    <scope>NUCLEOTIDE SEQUENCE [LARGE SCALE GENOMIC DNA]</scope>
</reference>
<comment type="caution">
    <text evidence="4">The sequence shown here is derived from an EMBL/GenBank/DDBJ whole genome shotgun (WGS) entry which is preliminary data.</text>
</comment>
<gene>
    <name evidence="4" type="ORF">COT52_01725</name>
</gene>
<proteinExistence type="inferred from homology"/>
<evidence type="ECO:0000259" key="3">
    <source>
        <dbReference type="Pfam" id="PF18912"/>
    </source>
</evidence>
<protein>
    <recommendedName>
        <fullName evidence="6">Phosphoribosyltransferase domain-containing protein</fullName>
    </recommendedName>
</protein>
<dbReference type="AlphaFoldDB" id="A0A2H0X9I2"/>